<dbReference type="FunFam" id="3.40.640.10:FF:000004">
    <property type="entry name" value="Acetylornithine aminotransferase"/>
    <property type="match status" value="1"/>
</dbReference>
<dbReference type="InterPro" id="IPR015424">
    <property type="entry name" value="PyrdxlP-dep_Trfase"/>
</dbReference>
<dbReference type="InterPro" id="IPR015422">
    <property type="entry name" value="PyrdxlP-dep_Trfase_small"/>
</dbReference>
<evidence type="ECO:0000256" key="5">
    <source>
        <dbReference type="RuleBase" id="RU003560"/>
    </source>
</evidence>
<dbReference type="InterPro" id="IPR050103">
    <property type="entry name" value="Class-III_PLP-dep_AT"/>
</dbReference>
<name>A0A5C4SQC3_9FLAO</name>
<dbReference type="Gene3D" id="3.90.1150.10">
    <property type="entry name" value="Aspartate Aminotransferase, domain 1"/>
    <property type="match status" value="1"/>
</dbReference>
<accession>A0A5C4SQC3</accession>
<evidence type="ECO:0000256" key="3">
    <source>
        <dbReference type="ARBA" id="ARBA00022679"/>
    </source>
</evidence>
<gene>
    <name evidence="6" type="ORF">FGF67_04300</name>
</gene>
<dbReference type="PANTHER" id="PTHR11986:SF79">
    <property type="entry name" value="ACETYLORNITHINE AMINOTRANSFERASE, MITOCHONDRIAL"/>
    <property type="match status" value="1"/>
</dbReference>
<keyword evidence="2 6" id="KW-0032">Aminotransferase</keyword>
<evidence type="ECO:0000256" key="1">
    <source>
        <dbReference type="ARBA" id="ARBA00001933"/>
    </source>
</evidence>
<dbReference type="AlphaFoldDB" id="A0A5C4SQC3"/>
<evidence type="ECO:0000313" key="7">
    <source>
        <dbReference type="Proteomes" id="UP000308713"/>
    </source>
</evidence>
<comment type="similarity">
    <text evidence="5">Belongs to the class-III pyridoxal-phosphate-dependent aminotransferase family.</text>
</comment>
<reference evidence="6 7" key="1">
    <citation type="submission" date="2019-05" db="EMBL/GenBank/DDBJ databases">
        <title>Tamlana fucoidanivorans sp. nov., isolated from the surface of algae collected from Fujian province in China.</title>
        <authorList>
            <person name="Li J."/>
        </authorList>
    </citation>
    <scope>NUCLEOTIDE SEQUENCE [LARGE SCALE GENOMIC DNA]</scope>
    <source>
        <strain evidence="6 7">CW2-9</strain>
    </source>
</reference>
<dbReference type="RefSeq" id="WP_139695237.1">
    <property type="nucleotide sequence ID" value="NZ_CP074074.1"/>
</dbReference>
<evidence type="ECO:0000313" key="6">
    <source>
        <dbReference type="EMBL" id="TNJ46223.1"/>
    </source>
</evidence>
<dbReference type="GO" id="GO:0042802">
    <property type="term" value="F:identical protein binding"/>
    <property type="evidence" value="ECO:0007669"/>
    <property type="project" value="TreeGrafter"/>
</dbReference>
<dbReference type="CDD" id="cd00610">
    <property type="entry name" value="OAT_like"/>
    <property type="match status" value="1"/>
</dbReference>
<dbReference type="Gene3D" id="3.40.640.10">
    <property type="entry name" value="Type I PLP-dependent aspartate aminotransferase-like (Major domain)"/>
    <property type="match status" value="1"/>
</dbReference>
<comment type="caution">
    <text evidence="6">The sequence shown here is derived from an EMBL/GenBank/DDBJ whole genome shotgun (WGS) entry which is preliminary data.</text>
</comment>
<sequence length="384" mass="41860">MPLFNVYPLYDVTPVSGKGVYVYDDQGAEYLDLYGGHAVISIGHAHPKYVEAVSNQVSKLGFYSNAIQNPLQVKLADRLEKLSGCKDYQLFLCNSGAEANENALKLASFKTGKSRVVAFKNGFHGRTSAAVAATDNPNIIAPINAQQEVTILDLNDITGVKAELEKGDVCAVIVEFIQGVGGLDQGTSDFFEQVYALCKANNTMFIADEVQSGYVRSGKFFAFQHHNVTPDIISIAKGMGNGFPIGGILIHPEIEAKFGMLGTTFGGNHLACAAGLAVLNVIEEKQLMNNVINMSEYFIKIAQTIPQIKKIKGRGLMLGLEFDFEVGDLRKKLIYEHHIFTGGASNKKLLRILPPLTVRKEHINMFFEALIGVLANSEIVEAKV</sequence>
<dbReference type="PANTHER" id="PTHR11986">
    <property type="entry name" value="AMINOTRANSFERASE CLASS III"/>
    <property type="match status" value="1"/>
</dbReference>
<dbReference type="InterPro" id="IPR015421">
    <property type="entry name" value="PyrdxlP-dep_Trfase_major"/>
</dbReference>
<dbReference type="SUPFAM" id="SSF53383">
    <property type="entry name" value="PLP-dependent transferases"/>
    <property type="match status" value="1"/>
</dbReference>
<dbReference type="Proteomes" id="UP000308713">
    <property type="component" value="Unassembled WGS sequence"/>
</dbReference>
<dbReference type="PIRSF" id="PIRSF000521">
    <property type="entry name" value="Transaminase_4ab_Lys_Orn"/>
    <property type="match status" value="1"/>
</dbReference>
<dbReference type="EMBL" id="VDCS01000003">
    <property type="protein sequence ID" value="TNJ46223.1"/>
    <property type="molecule type" value="Genomic_DNA"/>
</dbReference>
<dbReference type="GO" id="GO:0008483">
    <property type="term" value="F:transaminase activity"/>
    <property type="evidence" value="ECO:0007669"/>
    <property type="project" value="UniProtKB-KW"/>
</dbReference>
<dbReference type="GO" id="GO:0030170">
    <property type="term" value="F:pyridoxal phosphate binding"/>
    <property type="evidence" value="ECO:0007669"/>
    <property type="project" value="InterPro"/>
</dbReference>
<dbReference type="OrthoDB" id="9801052at2"/>
<organism evidence="6 7">
    <name type="scientific">Allotamlana fucoidanivorans</name>
    <dbReference type="NCBI Taxonomy" id="2583814"/>
    <lineage>
        <taxon>Bacteria</taxon>
        <taxon>Pseudomonadati</taxon>
        <taxon>Bacteroidota</taxon>
        <taxon>Flavobacteriia</taxon>
        <taxon>Flavobacteriales</taxon>
        <taxon>Flavobacteriaceae</taxon>
        <taxon>Allotamlana</taxon>
    </lineage>
</organism>
<keyword evidence="4 5" id="KW-0663">Pyridoxal phosphate</keyword>
<dbReference type="PROSITE" id="PS00600">
    <property type="entry name" value="AA_TRANSFER_CLASS_3"/>
    <property type="match status" value="1"/>
</dbReference>
<dbReference type="InterPro" id="IPR049704">
    <property type="entry name" value="Aminotrans_3_PPA_site"/>
</dbReference>
<keyword evidence="3 6" id="KW-0808">Transferase</keyword>
<evidence type="ECO:0000256" key="4">
    <source>
        <dbReference type="ARBA" id="ARBA00022898"/>
    </source>
</evidence>
<dbReference type="Pfam" id="PF00202">
    <property type="entry name" value="Aminotran_3"/>
    <property type="match status" value="1"/>
</dbReference>
<proteinExistence type="inferred from homology"/>
<evidence type="ECO:0000256" key="2">
    <source>
        <dbReference type="ARBA" id="ARBA00022576"/>
    </source>
</evidence>
<protein>
    <submittedName>
        <fullName evidence="6">Aspartate aminotransferase family protein</fullName>
    </submittedName>
</protein>
<dbReference type="InterPro" id="IPR005814">
    <property type="entry name" value="Aminotrans_3"/>
</dbReference>
<comment type="cofactor">
    <cofactor evidence="1">
        <name>pyridoxal 5'-phosphate</name>
        <dbReference type="ChEBI" id="CHEBI:597326"/>
    </cofactor>
</comment>
<keyword evidence="7" id="KW-1185">Reference proteome</keyword>